<evidence type="ECO:0000256" key="1">
    <source>
        <dbReference type="ARBA" id="ARBA00004323"/>
    </source>
</evidence>
<dbReference type="GO" id="GO:0016758">
    <property type="term" value="F:hexosyltransferase activity"/>
    <property type="evidence" value="ECO:0007669"/>
    <property type="project" value="InterPro"/>
</dbReference>
<dbReference type="PANTHER" id="PTHR11214:SF314">
    <property type="entry name" value="HEXOSYLTRANSFERASE"/>
    <property type="match status" value="1"/>
</dbReference>
<keyword evidence="8 10" id="KW-0333">Golgi apparatus</keyword>
<evidence type="ECO:0000313" key="12">
    <source>
        <dbReference type="WBParaSite" id="SMRG1_15350.1"/>
    </source>
</evidence>
<keyword evidence="7 10" id="KW-1133">Transmembrane helix</keyword>
<dbReference type="GO" id="GO:0000139">
    <property type="term" value="C:Golgi membrane"/>
    <property type="evidence" value="ECO:0007669"/>
    <property type="project" value="UniProtKB-SubCell"/>
</dbReference>
<evidence type="ECO:0000256" key="8">
    <source>
        <dbReference type="ARBA" id="ARBA00023034"/>
    </source>
</evidence>
<reference evidence="12" key="1">
    <citation type="submission" date="2023-11" db="UniProtKB">
        <authorList>
            <consortium name="WormBaseParasite"/>
        </authorList>
    </citation>
    <scope>IDENTIFICATION</scope>
</reference>
<comment type="subcellular location">
    <subcellularLocation>
        <location evidence="1 10">Golgi apparatus membrane</location>
        <topology evidence="1 10">Single-pass type II membrane protein</topology>
    </subcellularLocation>
</comment>
<accession>A0AA84Z8H6</accession>
<evidence type="ECO:0000256" key="5">
    <source>
        <dbReference type="ARBA" id="ARBA00022692"/>
    </source>
</evidence>
<dbReference type="WBParaSite" id="SMRG1_15350.1">
    <property type="protein sequence ID" value="SMRG1_15350.1"/>
    <property type="gene ID" value="SMRG1_15350"/>
</dbReference>
<dbReference type="PANTHER" id="PTHR11214">
    <property type="entry name" value="BETA-1,3-N-ACETYLGLUCOSAMINYLTRANSFERASE"/>
    <property type="match status" value="1"/>
</dbReference>
<protein>
    <recommendedName>
        <fullName evidence="10">Hexosyltransferase</fullName>
        <ecNumber evidence="10">2.4.1.-</ecNumber>
    </recommendedName>
</protein>
<comment type="similarity">
    <text evidence="2 10">Belongs to the glycosyltransferase 31 family.</text>
</comment>
<keyword evidence="4" id="KW-0808">Transferase</keyword>
<dbReference type="AlphaFoldDB" id="A0AA84Z8H6"/>
<evidence type="ECO:0000313" key="11">
    <source>
        <dbReference type="Proteomes" id="UP000050790"/>
    </source>
</evidence>
<dbReference type="Pfam" id="PF01762">
    <property type="entry name" value="Galactosyl_T"/>
    <property type="match status" value="1"/>
</dbReference>
<evidence type="ECO:0000256" key="3">
    <source>
        <dbReference type="ARBA" id="ARBA00022676"/>
    </source>
</evidence>
<dbReference type="EC" id="2.4.1.-" evidence="10"/>
<dbReference type="InterPro" id="IPR002659">
    <property type="entry name" value="Glyco_trans_31"/>
</dbReference>
<feature type="transmembrane region" description="Helical" evidence="10">
    <location>
        <begin position="6"/>
        <end position="24"/>
    </location>
</feature>
<proteinExistence type="inferred from homology"/>
<evidence type="ECO:0000256" key="9">
    <source>
        <dbReference type="ARBA" id="ARBA00023136"/>
    </source>
</evidence>
<evidence type="ECO:0000256" key="10">
    <source>
        <dbReference type="RuleBase" id="RU363063"/>
    </source>
</evidence>
<dbReference type="Proteomes" id="UP000050790">
    <property type="component" value="Unassembled WGS sequence"/>
</dbReference>
<sequence>MIYIIFINLLLFYLIIYILNRNNLNHLKYLKNYTICSYNKLEEITLSKIIWINFIYQLKFIHYHYDDLKQIKITNLFTHFIFFYNQNDQIQYNNNNTILLNLNIHYNIRYDNRIIYHFNDDYSIKNESYINHLILTKNEIDEPVMEHYPKQFNVTEVLQAISSGLSLNEIPCNNNDLIVIRLPKRTCDPCSRTKNVDLVVIVKSCVYCFEQRAFARKTYMNKDLWKNFRVQFVFTVGLPTPNETNTYHFDGFMTTLTIDAMQLSSKYDVSKWSAAKILSNESKIHNDMLIGAFHDTYFNLTSKMMLSLRWATNFCIPQSPLFLFIDDDYLLHPNNTINLIRKFNYSQMKSLAAGSVYFGKVDRPKNGYGGRWAVSYNEYPWDYYPRYFLGIGYFLGADVVHDASIAMPFTKQFRIDDVYLGIILKRLNRTLTHLDNIHIHPGKHHLKSGAFMITRYLAENHVDWTTGLIIRKKRTEH</sequence>
<evidence type="ECO:0000256" key="6">
    <source>
        <dbReference type="ARBA" id="ARBA00022968"/>
    </source>
</evidence>
<keyword evidence="9 10" id="KW-0472">Membrane</keyword>
<dbReference type="Gene3D" id="3.90.550.50">
    <property type="match status" value="1"/>
</dbReference>
<keyword evidence="5 10" id="KW-0812">Transmembrane</keyword>
<keyword evidence="6 10" id="KW-0735">Signal-anchor</keyword>
<evidence type="ECO:0000256" key="7">
    <source>
        <dbReference type="ARBA" id="ARBA00022989"/>
    </source>
</evidence>
<dbReference type="GO" id="GO:0006493">
    <property type="term" value="P:protein O-linked glycosylation"/>
    <property type="evidence" value="ECO:0007669"/>
    <property type="project" value="TreeGrafter"/>
</dbReference>
<name>A0AA84Z8H6_9TREM</name>
<evidence type="ECO:0000256" key="2">
    <source>
        <dbReference type="ARBA" id="ARBA00008661"/>
    </source>
</evidence>
<keyword evidence="3 10" id="KW-0328">Glycosyltransferase</keyword>
<evidence type="ECO:0000256" key="4">
    <source>
        <dbReference type="ARBA" id="ARBA00022679"/>
    </source>
</evidence>
<organism evidence="11 12">
    <name type="scientific">Schistosoma margrebowiei</name>
    <dbReference type="NCBI Taxonomy" id="48269"/>
    <lineage>
        <taxon>Eukaryota</taxon>
        <taxon>Metazoa</taxon>
        <taxon>Spiralia</taxon>
        <taxon>Lophotrochozoa</taxon>
        <taxon>Platyhelminthes</taxon>
        <taxon>Trematoda</taxon>
        <taxon>Digenea</taxon>
        <taxon>Strigeidida</taxon>
        <taxon>Schistosomatoidea</taxon>
        <taxon>Schistosomatidae</taxon>
        <taxon>Schistosoma</taxon>
    </lineage>
</organism>